<keyword evidence="2 6" id="KW-0378">Hydrolase</keyword>
<protein>
    <submittedName>
        <fullName evidence="6">GTP cyclohydrolase-2</fullName>
    </submittedName>
</protein>
<dbReference type="GO" id="GO:0009231">
    <property type="term" value="P:riboflavin biosynthetic process"/>
    <property type="evidence" value="ECO:0007669"/>
    <property type="project" value="UniProtKB-UniPathway"/>
</dbReference>
<proteinExistence type="predicted"/>
<evidence type="ECO:0000313" key="7">
    <source>
        <dbReference type="Proteomes" id="UP000009235"/>
    </source>
</evidence>
<keyword evidence="7" id="KW-1185">Reference proteome</keyword>
<feature type="domain" description="GTP cyclohydrolase II" evidence="4">
    <location>
        <begin position="260"/>
        <end position="400"/>
    </location>
</feature>
<dbReference type="eggNOG" id="COG0807">
    <property type="taxonomic scope" value="Bacteria"/>
</dbReference>
<evidence type="ECO:0000256" key="1">
    <source>
        <dbReference type="ARBA" id="ARBA00022741"/>
    </source>
</evidence>
<dbReference type="EMBL" id="CP002786">
    <property type="protein sequence ID" value="AEF40779.1"/>
    <property type="molecule type" value="Genomic_DNA"/>
</dbReference>
<dbReference type="InterPro" id="IPR012469">
    <property type="entry name" value="DUF1688"/>
</dbReference>
<dbReference type="UniPathway" id="UPA00275"/>
<keyword evidence="1" id="KW-0547">Nucleotide-binding</keyword>
<dbReference type="InterPro" id="IPR036144">
    <property type="entry name" value="RibA-like_sf"/>
</dbReference>
<evidence type="ECO:0000256" key="2">
    <source>
        <dbReference type="ARBA" id="ARBA00022801"/>
    </source>
</evidence>
<reference evidence="6 7" key="1">
    <citation type="journal article" date="2011" name="J. Bacteriol.">
        <title>Complete genome sequence of Amycolicicoccus subflavus DQS3-9A1T, an actinomycete isolated from crude oil-polluted soil.</title>
        <authorList>
            <person name="Cai M."/>
            <person name="Chen W.M."/>
            <person name="Nie Y."/>
            <person name="Chi C.Q."/>
            <person name="Wang Y.N."/>
            <person name="Tang Y.Q."/>
            <person name="Li G.Y."/>
            <person name="Wu X.L."/>
        </authorList>
    </citation>
    <scope>NUCLEOTIDE SEQUENCE [LARGE SCALE GENOMIC DNA]</scope>
    <source>
        <strain evidence="7">DSM 45089 / DQS3-9A1</strain>
    </source>
</reference>
<dbReference type="GO" id="GO:0005525">
    <property type="term" value="F:GTP binding"/>
    <property type="evidence" value="ECO:0007669"/>
    <property type="project" value="UniProtKB-KW"/>
</dbReference>
<dbReference type="PANTHER" id="PTHR47259:SF2">
    <property type="entry name" value="URACIL-REGULATED PROTEIN 1"/>
    <property type="match status" value="1"/>
</dbReference>
<dbReference type="Pfam" id="PF07958">
    <property type="entry name" value="DUF1688"/>
    <property type="match status" value="1"/>
</dbReference>
<dbReference type="CDD" id="cd00641">
    <property type="entry name" value="GTP_cyclohydro2"/>
    <property type="match status" value="1"/>
</dbReference>
<gene>
    <name evidence="6" type="ordered locus">AS9A_2332</name>
</gene>
<evidence type="ECO:0000256" key="3">
    <source>
        <dbReference type="ARBA" id="ARBA00023134"/>
    </source>
</evidence>
<dbReference type="HOGENOM" id="CLU_338234_0_0_11"/>
<dbReference type="STRING" id="443218.AS9A_2332"/>
<feature type="domain" description="GTP cyclohydrolase N-terminal" evidence="5">
    <location>
        <begin position="38"/>
        <end position="224"/>
    </location>
</feature>
<dbReference type="Gene3D" id="3.40.50.10990">
    <property type="entry name" value="GTP cyclohydrolase II"/>
    <property type="match status" value="1"/>
</dbReference>
<evidence type="ECO:0000313" key="6">
    <source>
        <dbReference type="EMBL" id="AEF40779.1"/>
    </source>
</evidence>
<keyword evidence="3" id="KW-0342">GTP-binding</keyword>
<dbReference type="SUPFAM" id="SSF142695">
    <property type="entry name" value="RibA-like"/>
    <property type="match status" value="1"/>
</dbReference>
<dbReference type="InterPro" id="IPR000926">
    <property type="entry name" value="RibA"/>
</dbReference>
<dbReference type="InterPro" id="IPR022163">
    <property type="entry name" value="GTP_CH_N"/>
</dbReference>
<dbReference type="GO" id="GO:0003935">
    <property type="term" value="F:GTP cyclohydrolase II activity"/>
    <property type="evidence" value="ECO:0007669"/>
    <property type="project" value="InterPro"/>
</dbReference>
<sequence length="841" mass="89757">MVSAPEAYTEAGTGYQGANMAADASNVLPPTGADPVGHIRLTSHSGSARAPSINWGAAAPSDRGPIIGTTSTRAQRNVIGTHSGSYSVYRALAVAAGALSREHRADLTNTAPTAMIGPYPQWWEPGSIVSMDPWGAMIAEAFAHELAAGMDIRPTIAVTKAHVSVPEIAEAVARGRLVPDGRFLLASGAAVVTKVAVEPVWYLPGIADRFGCTETELRRVLFEETGGMFPELVTRPDLEVFLPPIGGQTVYIFGKAADLADPSVELTARVHDECNGSDVFGSDICTCRPYLTHAIEECIKGTQRGGAGVVAYSRKEGRALGEVTKFLVYNARKRQAGGDTADQYFARTECVAGVQDMRFQELMPDVLHWLGIRKIHRLVSMSNMKYDAITHSGIEVGERVNIPDDLIPPDARVEMDAKMAAGYFTPGPVLGAEQLKQVRGRGLDEMTDNPVGAAAALRSTAAIRGRANQLLHRARDGRSAWFTVDDDALDLASAEVAAITRERYPSLTIPYHSRWRHFEAGGVNRLAEMESRLSGADPRTRAASMIDLTVVSVLLDAGAGPDWKFAEHASGQVFTRSEGLGVASWHAFHGGVFSSDPANPMQADAAGLRDLTAAQLAEAFQVKLDNPIVGLDGRVELLHRLGAALSRVGRPSDLFAGLSAPSAHAILDRLLTALSDIWLTGSTIGGEPMGDCWHHGAVAGPGLTQGWMPLHKLSQWLTYSLIEPFELAGVSVTGLEALTGLAEYRNGGLLLDTGVLRLRDQEAAARNWTVGDEIVVEWRALTIALLDELAPLVRARLGLAPEQMPLACVLEGGTWAAGRAMAQRLRGGLPPLSIVSDGSVF</sequence>
<dbReference type="PANTHER" id="PTHR47259">
    <property type="match status" value="1"/>
</dbReference>
<dbReference type="Proteomes" id="UP000009235">
    <property type="component" value="Chromosome"/>
</dbReference>
<name>F6ERW4_HOYSD</name>
<accession>F6ERW4</accession>
<dbReference type="Pfam" id="PF12471">
    <property type="entry name" value="GTP_CH_N"/>
    <property type="match status" value="1"/>
</dbReference>
<evidence type="ECO:0000259" key="4">
    <source>
        <dbReference type="Pfam" id="PF00925"/>
    </source>
</evidence>
<evidence type="ECO:0000259" key="5">
    <source>
        <dbReference type="Pfam" id="PF12471"/>
    </source>
</evidence>
<organism evidence="6 7">
    <name type="scientific">Hoyosella subflava (strain DSM 45089 / JCM 17490 / NBRC 109087 / DQS3-9A1)</name>
    <name type="common">Amycolicicoccus subflavus</name>
    <dbReference type="NCBI Taxonomy" id="443218"/>
    <lineage>
        <taxon>Bacteria</taxon>
        <taxon>Bacillati</taxon>
        <taxon>Actinomycetota</taxon>
        <taxon>Actinomycetes</taxon>
        <taxon>Mycobacteriales</taxon>
        <taxon>Hoyosellaceae</taxon>
        <taxon>Hoyosella</taxon>
    </lineage>
</organism>
<dbReference type="Pfam" id="PF00925">
    <property type="entry name" value="GTP_cyclohydro2"/>
    <property type="match status" value="1"/>
</dbReference>
<dbReference type="KEGG" id="asd:AS9A_2332"/>
<dbReference type="AlphaFoldDB" id="F6ERW4"/>
<dbReference type="NCBIfam" id="NF005536">
    <property type="entry name" value="PRK07198.1"/>
    <property type="match status" value="1"/>
</dbReference>
<dbReference type="InterPro" id="IPR032677">
    <property type="entry name" value="GTP_cyclohydro_II"/>
</dbReference>